<dbReference type="Gene3D" id="3.30.70.1900">
    <property type="match status" value="1"/>
</dbReference>
<dbReference type="PANTHER" id="PTHR36984:SF1">
    <property type="entry name" value="CRISPR-ASSOCIATED ENDORIBONUCLEASE CAS6 1"/>
    <property type="match status" value="1"/>
</dbReference>
<sequence>MQGFELKCKAYLKKEVAFAQSFEALSKYVSFSMHQGELGEKHAQEGYKHYVFGGLLPIEPAKVYIQGNLYTFTVRSLDEGFIDKLSVALRQNTGNEYFLAVETHKKRLTPFFISELYSATPVIVSVGNGKYWTLNESGDIVGLQRQLHDNLEKKYQSFYGEPLHVKDNFIQLIELKNQKPQNIAITKTGKPIRFFGNKFRIVPNEDEGSQKLAFVALMCGLGEKNSYGGGFMLAGGMR</sequence>
<keyword evidence="6" id="KW-1185">Reference proteome</keyword>
<dbReference type="PANTHER" id="PTHR36984">
    <property type="entry name" value="CRISPR-ASSOCIATED ENDORIBONUCLEASE CAS6 1"/>
    <property type="match status" value="1"/>
</dbReference>
<reference evidence="5 6" key="1">
    <citation type="submission" date="2021-02" db="EMBL/GenBank/DDBJ databases">
        <title>Sulfurospirillum tamanensis sp. nov.</title>
        <authorList>
            <person name="Frolova A."/>
            <person name="Merkel A."/>
            <person name="Slobodkin A."/>
        </authorList>
    </citation>
    <scope>NUCLEOTIDE SEQUENCE [LARGE SCALE GENOMIC DNA]</scope>
    <source>
        <strain evidence="5 6">T05b</strain>
    </source>
</reference>
<gene>
    <name evidence="5" type="primary">cas6</name>
    <name evidence="5" type="ORF">JWV37_03490</name>
</gene>
<protein>
    <submittedName>
        <fullName evidence="5">CRISPR-associated endoribonuclease Cas6</fullName>
    </submittedName>
</protein>
<dbReference type="InterPro" id="IPR049435">
    <property type="entry name" value="Cas_Cas6_C"/>
</dbReference>
<comment type="similarity">
    <text evidence="1">Belongs to the CRISPR-associated protein Cas6/Cse3/CasE family.</text>
</comment>
<dbReference type="Pfam" id="PF01881">
    <property type="entry name" value="Cas_Cas6_C"/>
    <property type="match status" value="1"/>
</dbReference>
<proteinExistence type="inferred from homology"/>
<evidence type="ECO:0000256" key="2">
    <source>
        <dbReference type="ARBA" id="ARBA00022884"/>
    </source>
</evidence>
<evidence type="ECO:0000313" key="6">
    <source>
        <dbReference type="Proteomes" id="UP000703590"/>
    </source>
</evidence>
<accession>A0ABS2WQD3</accession>
<dbReference type="Proteomes" id="UP000703590">
    <property type="component" value="Unassembled WGS sequence"/>
</dbReference>
<dbReference type="NCBIfam" id="TIGR01877">
    <property type="entry name" value="cas_cas6"/>
    <property type="match status" value="1"/>
</dbReference>
<evidence type="ECO:0000313" key="5">
    <source>
        <dbReference type="EMBL" id="MBN2963835.1"/>
    </source>
</evidence>
<dbReference type="RefSeq" id="WP_205458343.1">
    <property type="nucleotide sequence ID" value="NZ_JAFHKK010000005.1"/>
</dbReference>
<name>A0ABS2WQD3_9BACT</name>
<organism evidence="5 6">
    <name type="scientific">Sulfurospirillum tamanense</name>
    <dbReference type="NCBI Taxonomy" id="2813362"/>
    <lineage>
        <taxon>Bacteria</taxon>
        <taxon>Pseudomonadati</taxon>
        <taxon>Campylobacterota</taxon>
        <taxon>Epsilonproteobacteria</taxon>
        <taxon>Campylobacterales</taxon>
        <taxon>Sulfurospirillaceae</taxon>
        <taxon>Sulfurospirillum</taxon>
    </lineage>
</organism>
<reference evidence="5 6" key="3">
    <citation type="submission" date="2021-02" db="EMBL/GenBank/DDBJ databases">
        <authorList>
            <person name="Merkel A.Y."/>
        </authorList>
    </citation>
    <scope>NUCLEOTIDE SEQUENCE [LARGE SCALE GENOMIC DNA]</scope>
    <source>
        <strain evidence="5 6">T05b</strain>
    </source>
</reference>
<evidence type="ECO:0000259" key="4">
    <source>
        <dbReference type="Pfam" id="PF01881"/>
    </source>
</evidence>
<evidence type="ECO:0000256" key="1">
    <source>
        <dbReference type="ARBA" id="ARBA00005937"/>
    </source>
</evidence>
<reference evidence="6" key="2">
    <citation type="submission" date="2021-02" db="EMBL/GenBank/DDBJ databases">
        <title>Sulfurospirillum tamanensis sp. nov.</title>
        <authorList>
            <person name="Merkel A.Y."/>
        </authorList>
    </citation>
    <scope>NUCLEOTIDE SEQUENCE [LARGE SCALE GENOMIC DNA]</scope>
    <source>
        <strain evidence="6">T05b</strain>
    </source>
</reference>
<keyword evidence="3" id="KW-0051">Antiviral defense</keyword>
<dbReference type="CDD" id="cd21140">
    <property type="entry name" value="Cas6_I-like"/>
    <property type="match status" value="1"/>
</dbReference>
<comment type="caution">
    <text evidence="5">The sequence shown here is derived from an EMBL/GenBank/DDBJ whole genome shotgun (WGS) entry which is preliminary data.</text>
</comment>
<feature type="domain" description="CRISPR associated protein Cas6 C-terminal" evidence="4">
    <location>
        <begin position="120"/>
        <end position="231"/>
    </location>
</feature>
<dbReference type="EMBL" id="JAFHKK010000005">
    <property type="protein sequence ID" value="MBN2963835.1"/>
    <property type="molecule type" value="Genomic_DNA"/>
</dbReference>
<evidence type="ECO:0000256" key="3">
    <source>
        <dbReference type="ARBA" id="ARBA00023118"/>
    </source>
</evidence>
<keyword evidence="2" id="KW-0694">RNA-binding</keyword>
<dbReference type="InterPro" id="IPR010156">
    <property type="entry name" value="CRISPR-assoc_prot_Cas6"/>
</dbReference>